<proteinExistence type="predicted"/>
<evidence type="ECO:0000313" key="4">
    <source>
        <dbReference type="Proteomes" id="UP000191905"/>
    </source>
</evidence>
<comment type="caution">
    <text evidence="3">The sequence shown here is derived from an EMBL/GenBank/DDBJ whole genome shotgun (WGS) entry which is preliminary data.</text>
</comment>
<dbReference type="InterPro" id="IPR014710">
    <property type="entry name" value="RmlC-like_jellyroll"/>
</dbReference>
<name>A0A1V8RS92_9HYPH</name>
<evidence type="ECO:0000259" key="2">
    <source>
        <dbReference type="Pfam" id="PF09313"/>
    </source>
</evidence>
<dbReference type="SUPFAM" id="SSF51197">
    <property type="entry name" value="Clavaminate synthase-like"/>
    <property type="match status" value="1"/>
</dbReference>
<dbReference type="AlphaFoldDB" id="A0A1V8RS92"/>
<reference evidence="3 4" key="1">
    <citation type="journal article" date="2016" name="Int. J. Syst. Evol. Microbiol.">
        <title>Pseudaminobacter manganicus sp. nov., isolated from sludge of a manganese mine.</title>
        <authorList>
            <person name="Li J."/>
            <person name="Huang J."/>
            <person name="Liao S."/>
            <person name="Wang G."/>
        </authorList>
    </citation>
    <scope>NUCLEOTIDE SEQUENCE [LARGE SCALE GENOMIC DNA]</scope>
    <source>
        <strain evidence="3 4">JH-7</strain>
    </source>
</reference>
<dbReference type="InterPro" id="IPR015392">
    <property type="entry name" value="TehB/YeaR-like_dom"/>
</dbReference>
<dbReference type="Gene3D" id="2.60.120.10">
    <property type="entry name" value="Jelly Rolls"/>
    <property type="match status" value="1"/>
</dbReference>
<dbReference type="EMBL" id="MDET01000011">
    <property type="protein sequence ID" value="OQM76025.1"/>
    <property type="molecule type" value="Genomic_DNA"/>
</dbReference>
<dbReference type="Pfam" id="PF09313">
    <property type="entry name" value="TehB-like"/>
    <property type="match status" value="1"/>
</dbReference>
<organism evidence="3 4">
    <name type="scientific">Manganibacter manganicus</name>
    <dbReference type="NCBI Taxonomy" id="1873176"/>
    <lineage>
        <taxon>Bacteria</taxon>
        <taxon>Pseudomonadati</taxon>
        <taxon>Pseudomonadota</taxon>
        <taxon>Alphaproteobacteria</taxon>
        <taxon>Hyphomicrobiales</taxon>
        <taxon>Phyllobacteriaceae</taxon>
        <taxon>Manganibacter</taxon>
    </lineage>
</organism>
<feature type="compositionally biased region" description="Low complexity" evidence="1">
    <location>
        <begin position="1"/>
        <end position="18"/>
    </location>
</feature>
<feature type="domain" description="TehB/YeaR-like" evidence="2">
    <location>
        <begin position="22"/>
        <end position="96"/>
    </location>
</feature>
<protein>
    <submittedName>
        <fullName evidence="3">Ferredoxin</fullName>
    </submittedName>
</protein>
<dbReference type="Proteomes" id="UP000191905">
    <property type="component" value="Unassembled WGS sequence"/>
</dbReference>
<dbReference type="OrthoDB" id="7282222at2"/>
<keyword evidence="4" id="KW-1185">Reference proteome</keyword>
<dbReference type="STRING" id="1873176.BFN67_16370"/>
<accession>A0A1V8RS92</accession>
<sequence>MSPSRTRPSSSPFRKTPFAYGRSPEFTPETLPAKLQSAHSTKAGVWALLHIIEGEVLYQLEPPRQGERRARAGEKIVIEDGVPHHVAFTEPGRFYVEFYRKPDNGGA</sequence>
<evidence type="ECO:0000256" key="1">
    <source>
        <dbReference type="SAM" id="MobiDB-lite"/>
    </source>
</evidence>
<feature type="region of interest" description="Disordered" evidence="1">
    <location>
        <begin position="1"/>
        <end position="22"/>
    </location>
</feature>
<gene>
    <name evidence="3" type="ORF">BFN67_16370</name>
</gene>
<evidence type="ECO:0000313" key="3">
    <source>
        <dbReference type="EMBL" id="OQM76025.1"/>
    </source>
</evidence>